<dbReference type="PANTHER" id="PTHR20857:SF15">
    <property type="entry name" value="THIAMINE-PHOSPHATE SYNTHASE"/>
    <property type="match status" value="1"/>
</dbReference>
<gene>
    <name evidence="9" type="primary">thiE</name>
    <name evidence="13" type="ORF">DFP98_11868</name>
</gene>
<dbReference type="SUPFAM" id="SSF51391">
    <property type="entry name" value="Thiamin phosphate synthase"/>
    <property type="match status" value="1"/>
</dbReference>
<evidence type="ECO:0000256" key="3">
    <source>
        <dbReference type="ARBA" id="ARBA00022723"/>
    </source>
</evidence>
<dbReference type="InterPro" id="IPR022998">
    <property type="entry name" value="ThiamineP_synth_TenI"/>
</dbReference>
<feature type="domain" description="Thiamine phosphate synthase/TenI" evidence="12">
    <location>
        <begin position="9"/>
        <end position="189"/>
    </location>
</feature>
<comment type="similarity">
    <text evidence="9 10">Belongs to the thiamine-phosphate synthase family.</text>
</comment>
<reference evidence="13 14" key="1">
    <citation type="submission" date="2018-07" db="EMBL/GenBank/DDBJ databases">
        <title>Genomic Encyclopedia of Type Strains, Phase III (KMG-III): the genomes of soil and plant-associated and newly described type strains.</title>
        <authorList>
            <person name="Whitman W."/>
        </authorList>
    </citation>
    <scope>NUCLEOTIDE SEQUENCE [LARGE SCALE GENOMIC DNA]</scope>
    <source>
        <strain evidence="13 14">CECT 7287</strain>
    </source>
</reference>
<keyword evidence="3 9" id="KW-0479">Metal-binding</keyword>
<dbReference type="UniPathway" id="UPA00060">
    <property type="reaction ID" value="UER00141"/>
</dbReference>
<dbReference type="PANTHER" id="PTHR20857">
    <property type="entry name" value="THIAMINE-PHOSPHATE PYROPHOSPHORYLASE"/>
    <property type="match status" value="1"/>
</dbReference>
<dbReference type="EMBL" id="QRDZ01000018">
    <property type="protein sequence ID" value="RED66446.1"/>
    <property type="molecule type" value="Genomic_DNA"/>
</dbReference>
<dbReference type="GO" id="GO:0004789">
    <property type="term" value="F:thiamine-phosphate diphosphorylase activity"/>
    <property type="evidence" value="ECO:0007669"/>
    <property type="project" value="UniProtKB-UniRule"/>
</dbReference>
<dbReference type="OrthoDB" id="9812206at2"/>
<dbReference type="SUPFAM" id="SSF54285">
    <property type="entry name" value="MoaD/ThiS"/>
    <property type="match status" value="1"/>
</dbReference>
<dbReference type="RefSeq" id="WP_116062681.1">
    <property type="nucleotide sequence ID" value="NZ_QRDZ01000018.1"/>
</dbReference>
<dbReference type="HAMAP" id="MF_00097">
    <property type="entry name" value="TMP_synthase"/>
    <property type="match status" value="1"/>
</dbReference>
<keyword evidence="14" id="KW-1185">Reference proteome</keyword>
<dbReference type="GO" id="GO:0009229">
    <property type="term" value="P:thiamine diphosphate biosynthetic process"/>
    <property type="evidence" value="ECO:0007669"/>
    <property type="project" value="UniProtKB-UniRule"/>
</dbReference>
<comment type="cofactor">
    <cofactor evidence="9">
        <name>Mg(2+)</name>
        <dbReference type="ChEBI" id="CHEBI:18420"/>
    </cofactor>
    <text evidence="9">Binds 1 Mg(2+) ion per subunit.</text>
</comment>
<dbReference type="InterPro" id="IPR003749">
    <property type="entry name" value="ThiS/MoaD-like"/>
</dbReference>
<evidence type="ECO:0000256" key="6">
    <source>
        <dbReference type="ARBA" id="ARBA00047334"/>
    </source>
</evidence>
<proteinExistence type="inferred from homology"/>
<name>A0A3D9IZF5_9BACL</name>
<sequence>MKRPLDFKLYVITGENYHPGRGMLEVMEAALRGGADIVQLRDKMSPKRELIEKAKRLKELTAKYGVPLIVNDHPDVALAADADGVHLGQDDLSIEAARELLGSCRIIGISTHRIEQARAAERAGADYIGVGPVYPTGTKPGRQAVTTSYVAQAAAEIGIPFVAIGGITETNAEEVLRAGARRLCAVSAIVGHDNPESVCRNLLGKINAWRLGEQAALAESVSLSVPVSLSAPMPAPGDVREIDVVVNGRSERTQAATLLELAAEYKLEGRSVIAELDGAVVPRQLWGETPLQGGGSVEFVHFVGGG</sequence>
<dbReference type="GO" id="GO:0005737">
    <property type="term" value="C:cytoplasm"/>
    <property type="evidence" value="ECO:0007669"/>
    <property type="project" value="TreeGrafter"/>
</dbReference>
<dbReference type="InterPro" id="IPR012675">
    <property type="entry name" value="Beta-grasp_dom_sf"/>
</dbReference>
<keyword evidence="2 9" id="KW-0808">Transferase</keyword>
<dbReference type="Gene3D" id="3.10.20.30">
    <property type="match status" value="1"/>
</dbReference>
<evidence type="ECO:0000313" key="14">
    <source>
        <dbReference type="Proteomes" id="UP000256977"/>
    </source>
</evidence>
<comment type="function">
    <text evidence="9">Condenses 4-methyl-5-(beta-hydroxyethyl)thiazole monophosphate (THZ-P) and 2-methyl-4-amino-5-hydroxymethyl pyrimidine pyrophosphate (HMP-PP) to form thiamine monophosphate (TMP).</text>
</comment>
<comment type="caution">
    <text evidence="13">The sequence shown here is derived from an EMBL/GenBank/DDBJ whole genome shotgun (WGS) entry which is preliminary data.</text>
</comment>
<keyword evidence="4 9" id="KW-0460">Magnesium</keyword>
<dbReference type="GO" id="GO:0000287">
    <property type="term" value="F:magnesium ion binding"/>
    <property type="evidence" value="ECO:0007669"/>
    <property type="project" value="UniProtKB-UniRule"/>
</dbReference>
<evidence type="ECO:0000256" key="10">
    <source>
        <dbReference type="RuleBase" id="RU003826"/>
    </source>
</evidence>
<comment type="catalytic activity">
    <reaction evidence="8 9 10">
        <text>2-[(2R,5Z)-2-carboxy-4-methylthiazol-5(2H)-ylidene]ethyl phosphate + 4-amino-2-methyl-5-(diphosphooxymethyl)pyrimidine + 2 H(+) = thiamine phosphate + CO2 + diphosphate</text>
        <dbReference type="Rhea" id="RHEA:47844"/>
        <dbReference type="ChEBI" id="CHEBI:15378"/>
        <dbReference type="ChEBI" id="CHEBI:16526"/>
        <dbReference type="ChEBI" id="CHEBI:33019"/>
        <dbReference type="ChEBI" id="CHEBI:37575"/>
        <dbReference type="ChEBI" id="CHEBI:57841"/>
        <dbReference type="ChEBI" id="CHEBI:62899"/>
        <dbReference type="EC" id="2.5.1.3"/>
    </reaction>
</comment>
<dbReference type="InterPro" id="IPR036206">
    <property type="entry name" value="ThiamineP_synth_sf"/>
</dbReference>
<dbReference type="CDD" id="cd00565">
    <property type="entry name" value="Ubl_ThiS"/>
    <property type="match status" value="1"/>
</dbReference>
<evidence type="ECO:0000256" key="11">
    <source>
        <dbReference type="RuleBase" id="RU004253"/>
    </source>
</evidence>
<feature type="binding site" evidence="9">
    <location>
        <position position="71"/>
    </location>
    <ligand>
        <name>4-amino-2-methyl-5-(diphosphooxymethyl)pyrimidine</name>
        <dbReference type="ChEBI" id="CHEBI:57841"/>
    </ligand>
</feature>
<protein>
    <recommendedName>
        <fullName evidence="9">Thiamine-phosphate synthase</fullName>
        <shortName evidence="9">TP synthase</shortName>
        <shortName evidence="9">TPS</shortName>
        <ecNumber evidence="9">2.5.1.3</ecNumber>
    </recommendedName>
    <alternativeName>
        <fullName evidence="9">Thiamine-phosphate pyrophosphorylase</fullName>
        <shortName evidence="9">TMP pyrophosphorylase</shortName>
        <shortName evidence="9">TMP-PPase</shortName>
    </alternativeName>
</protein>
<feature type="binding site" evidence="9">
    <location>
        <begin position="39"/>
        <end position="43"/>
    </location>
    <ligand>
        <name>4-amino-2-methyl-5-(diphosphooxymethyl)pyrimidine</name>
        <dbReference type="ChEBI" id="CHEBI:57841"/>
    </ligand>
</feature>
<feature type="binding site" evidence="9">
    <location>
        <position position="72"/>
    </location>
    <ligand>
        <name>Mg(2+)</name>
        <dbReference type="ChEBI" id="CHEBI:18420"/>
    </ligand>
</feature>
<feature type="binding site" evidence="9">
    <location>
        <begin position="136"/>
        <end position="138"/>
    </location>
    <ligand>
        <name>2-[(2R,5Z)-2-carboxy-4-methylthiazol-5(2H)-ylidene]ethyl phosphate</name>
        <dbReference type="ChEBI" id="CHEBI:62899"/>
    </ligand>
</feature>
<dbReference type="Proteomes" id="UP000256977">
    <property type="component" value="Unassembled WGS sequence"/>
</dbReference>
<feature type="binding site" evidence="9">
    <location>
        <position position="139"/>
    </location>
    <ligand>
        <name>4-amino-2-methyl-5-(diphosphooxymethyl)pyrimidine</name>
        <dbReference type="ChEBI" id="CHEBI:57841"/>
    </ligand>
</feature>
<comment type="catalytic activity">
    <reaction evidence="6 9 10">
        <text>4-methyl-5-(2-phosphooxyethyl)-thiazole + 4-amino-2-methyl-5-(diphosphooxymethyl)pyrimidine + H(+) = thiamine phosphate + diphosphate</text>
        <dbReference type="Rhea" id="RHEA:22328"/>
        <dbReference type="ChEBI" id="CHEBI:15378"/>
        <dbReference type="ChEBI" id="CHEBI:33019"/>
        <dbReference type="ChEBI" id="CHEBI:37575"/>
        <dbReference type="ChEBI" id="CHEBI:57841"/>
        <dbReference type="ChEBI" id="CHEBI:58296"/>
        <dbReference type="EC" id="2.5.1.3"/>
    </reaction>
</comment>
<organism evidence="13 14">
    <name type="scientific">Cohnella phaseoli</name>
    <dbReference type="NCBI Taxonomy" id="456490"/>
    <lineage>
        <taxon>Bacteria</taxon>
        <taxon>Bacillati</taxon>
        <taxon>Bacillota</taxon>
        <taxon>Bacilli</taxon>
        <taxon>Bacillales</taxon>
        <taxon>Paenibacillaceae</taxon>
        <taxon>Cohnella</taxon>
    </lineage>
</organism>
<dbReference type="NCBIfam" id="TIGR00693">
    <property type="entry name" value="thiE"/>
    <property type="match status" value="1"/>
</dbReference>
<evidence type="ECO:0000259" key="12">
    <source>
        <dbReference type="Pfam" id="PF02581"/>
    </source>
</evidence>
<dbReference type="NCBIfam" id="TIGR01683">
    <property type="entry name" value="thiS"/>
    <property type="match status" value="1"/>
</dbReference>
<dbReference type="Pfam" id="PF02597">
    <property type="entry name" value="ThiS"/>
    <property type="match status" value="1"/>
</dbReference>
<feature type="binding site" evidence="9">
    <location>
        <position position="166"/>
    </location>
    <ligand>
        <name>2-[(2R,5Z)-2-carboxy-4-methylthiazol-5(2H)-ylidene]ethyl phosphate</name>
        <dbReference type="ChEBI" id="CHEBI:62899"/>
    </ligand>
</feature>
<evidence type="ECO:0000256" key="7">
    <source>
        <dbReference type="ARBA" id="ARBA00047851"/>
    </source>
</evidence>
<comment type="catalytic activity">
    <reaction evidence="7 9 10">
        <text>2-(2-carboxy-4-methylthiazol-5-yl)ethyl phosphate + 4-amino-2-methyl-5-(diphosphooxymethyl)pyrimidine + 2 H(+) = thiamine phosphate + CO2 + diphosphate</text>
        <dbReference type="Rhea" id="RHEA:47848"/>
        <dbReference type="ChEBI" id="CHEBI:15378"/>
        <dbReference type="ChEBI" id="CHEBI:16526"/>
        <dbReference type="ChEBI" id="CHEBI:33019"/>
        <dbReference type="ChEBI" id="CHEBI:37575"/>
        <dbReference type="ChEBI" id="CHEBI:57841"/>
        <dbReference type="ChEBI" id="CHEBI:62890"/>
        <dbReference type="EC" id="2.5.1.3"/>
    </reaction>
</comment>
<comment type="pathway">
    <text evidence="1 9 11">Cofactor biosynthesis; thiamine diphosphate biosynthesis; thiamine phosphate from 4-amino-2-methyl-5-diphosphomethylpyrimidine and 4-methyl-5-(2-phosphoethyl)-thiazole: step 1/1.</text>
</comment>
<dbReference type="Gene3D" id="3.20.20.70">
    <property type="entry name" value="Aldolase class I"/>
    <property type="match status" value="1"/>
</dbReference>
<dbReference type="GO" id="GO:0009228">
    <property type="term" value="P:thiamine biosynthetic process"/>
    <property type="evidence" value="ECO:0007669"/>
    <property type="project" value="UniProtKB-KW"/>
</dbReference>
<evidence type="ECO:0000256" key="8">
    <source>
        <dbReference type="ARBA" id="ARBA00047883"/>
    </source>
</evidence>
<dbReference type="AlphaFoldDB" id="A0A3D9IZF5"/>
<feature type="binding site" evidence="9">
    <location>
        <position position="110"/>
    </location>
    <ligand>
        <name>4-amino-2-methyl-5-(diphosphooxymethyl)pyrimidine</name>
        <dbReference type="ChEBI" id="CHEBI:57841"/>
    </ligand>
</feature>
<accession>A0A3D9IZF5</accession>
<evidence type="ECO:0000313" key="13">
    <source>
        <dbReference type="EMBL" id="RED66446.1"/>
    </source>
</evidence>
<evidence type="ECO:0000256" key="2">
    <source>
        <dbReference type="ARBA" id="ARBA00022679"/>
    </source>
</evidence>
<keyword evidence="5 9" id="KW-0784">Thiamine biosynthesis</keyword>
<dbReference type="InterPro" id="IPR013785">
    <property type="entry name" value="Aldolase_TIM"/>
</dbReference>
<dbReference type="InterPro" id="IPR016155">
    <property type="entry name" value="Mopterin_synth/thiamin_S_b"/>
</dbReference>
<dbReference type="InterPro" id="IPR034291">
    <property type="entry name" value="TMP_synthase"/>
</dbReference>
<dbReference type="EC" id="2.5.1.3" evidence="9"/>
<dbReference type="Pfam" id="PF02581">
    <property type="entry name" value="TMP-TENI"/>
    <property type="match status" value="1"/>
</dbReference>
<evidence type="ECO:0000256" key="9">
    <source>
        <dbReference type="HAMAP-Rule" id="MF_00097"/>
    </source>
</evidence>
<dbReference type="InterPro" id="IPR010035">
    <property type="entry name" value="Thi_S"/>
</dbReference>
<evidence type="ECO:0000256" key="1">
    <source>
        <dbReference type="ARBA" id="ARBA00005165"/>
    </source>
</evidence>
<evidence type="ECO:0000256" key="5">
    <source>
        <dbReference type="ARBA" id="ARBA00022977"/>
    </source>
</evidence>
<feature type="binding site" evidence="9">
    <location>
        <position position="91"/>
    </location>
    <ligand>
        <name>Mg(2+)</name>
        <dbReference type="ChEBI" id="CHEBI:18420"/>
    </ligand>
</feature>
<dbReference type="CDD" id="cd00564">
    <property type="entry name" value="TMP_TenI"/>
    <property type="match status" value="1"/>
</dbReference>
<dbReference type="FunFam" id="3.20.20.70:FF:000096">
    <property type="entry name" value="Thiamine-phosphate synthase"/>
    <property type="match status" value="1"/>
</dbReference>
<evidence type="ECO:0000256" key="4">
    <source>
        <dbReference type="ARBA" id="ARBA00022842"/>
    </source>
</evidence>
<feature type="binding site" evidence="9">
    <location>
        <begin position="186"/>
        <end position="187"/>
    </location>
    <ligand>
        <name>2-[(2R,5Z)-2-carboxy-4-methylthiazol-5(2H)-ylidene]ethyl phosphate</name>
        <dbReference type="ChEBI" id="CHEBI:62899"/>
    </ligand>
</feature>